<keyword evidence="2" id="KW-1185">Reference proteome</keyword>
<name>A0A2P6PBM8_ROSCH</name>
<comment type="caution">
    <text evidence="1">The sequence shown here is derived from an EMBL/GenBank/DDBJ whole genome shotgun (WGS) entry which is preliminary data.</text>
</comment>
<gene>
    <name evidence="1" type="ORF">RchiOBHm_Chr7g0216191</name>
</gene>
<proteinExistence type="predicted"/>
<sequence>MSFPPHLFCISPLPSSSLPNNPVLLFLRLNTLTSLCTSASVFHLSLPSHSLLVSAICSHSLNFIEVLHFNFFSIMNFFDEIRM</sequence>
<evidence type="ECO:0000313" key="2">
    <source>
        <dbReference type="Proteomes" id="UP000238479"/>
    </source>
</evidence>
<dbReference type="AlphaFoldDB" id="A0A2P6PBM8"/>
<dbReference type="Proteomes" id="UP000238479">
    <property type="component" value="Chromosome 7"/>
</dbReference>
<dbReference type="EMBL" id="PDCK01000045">
    <property type="protein sequence ID" value="PRQ19344.1"/>
    <property type="molecule type" value="Genomic_DNA"/>
</dbReference>
<dbReference type="Gramene" id="PRQ19344">
    <property type="protein sequence ID" value="PRQ19344"/>
    <property type="gene ID" value="RchiOBHm_Chr7g0216191"/>
</dbReference>
<evidence type="ECO:0000313" key="1">
    <source>
        <dbReference type="EMBL" id="PRQ19344.1"/>
    </source>
</evidence>
<accession>A0A2P6PBM8</accession>
<protein>
    <submittedName>
        <fullName evidence="1">Uncharacterized protein</fullName>
    </submittedName>
</protein>
<reference evidence="1 2" key="1">
    <citation type="journal article" date="2018" name="Nat. Genet.">
        <title>The Rosa genome provides new insights in the design of modern roses.</title>
        <authorList>
            <person name="Bendahmane M."/>
        </authorList>
    </citation>
    <scope>NUCLEOTIDE SEQUENCE [LARGE SCALE GENOMIC DNA]</scope>
    <source>
        <strain evidence="2">cv. Old Blush</strain>
    </source>
</reference>
<organism evidence="1 2">
    <name type="scientific">Rosa chinensis</name>
    <name type="common">China rose</name>
    <dbReference type="NCBI Taxonomy" id="74649"/>
    <lineage>
        <taxon>Eukaryota</taxon>
        <taxon>Viridiplantae</taxon>
        <taxon>Streptophyta</taxon>
        <taxon>Embryophyta</taxon>
        <taxon>Tracheophyta</taxon>
        <taxon>Spermatophyta</taxon>
        <taxon>Magnoliopsida</taxon>
        <taxon>eudicotyledons</taxon>
        <taxon>Gunneridae</taxon>
        <taxon>Pentapetalae</taxon>
        <taxon>rosids</taxon>
        <taxon>fabids</taxon>
        <taxon>Rosales</taxon>
        <taxon>Rosaceae</taxon>
        <taxon>Rosoideae</taxon>
        <taxon>Rosoideae incertae sedis</taxon>
        <taxon>Rosa</taxon>
    </lineage>
</organism>